<feature type="compositionally biased region" description="Gly residues" evidence="1">
    <location>
        <begin position="116"/>
        <end position="125"/>
    </location>
</feature>
<feature type="compositionally biased region" description="Low complexity" evidence="1">
    <location>
        <begin position="36"/>
        <end position="53"/>
    </location>
</feature>
<feature type="region of interest" description="Disordered" evidence="1">
    <location>
        <begin position="1"/>
        <end position="135"/>
    </location>
</feature>
<organism evidence="2">
    <name type="scientific">metagenome</name>
    <dbReference type="NCBI Taxonomy" id="256318"/>
    <lineage>
        <taxon>unclassified sequences</taxon>
        <taxon>metagenomes</taxon>
    </lineage>
</organism>
<evidence type="ECO:0000256" key="1">
    <source>
        <dbReference type="SAM" id="MobiDB-lite"/>
    </source>
</evidence>
<feature type="compositionally biased region" description="Pro residues" evidence="1">
    <location>
        <begin position="81"/>
        <end position="97"/>
    </location>
</feature>
<dbReference type="AlphaFoldDB" id="A0A2P2BXC4"/>
<accession>A0A2P2BXC4</accession>
<proteinExistence type="predicted"/>
<dbReference type="EMBL" id="CZKA01000007">
    <property type="protein sequence ID" value="CUR54400.1"/>
    <property type="molecule type" value="Genomic_DNA"/>
</dbReference>
<evidence type="ECO:0000313" key="2">
    <source>
        <dbReference type="EMBL" id="CUR54400.1"/>
    </source>
</evidence>
<reference evidence="2" key="1">
    <citation type="submission" date="2015-08" db="EMBL/GenBank/DDBJ databases">
        <authorList>
            <person name="Babu N.S."/>
            <person name="Beckwith C.J."/>
            <person name="Beseler K.G."/>
            <person name="Brison A."/>
            <person name="Carone J.V."/>
            <person name="Caskin T.P."/>
            <person name="Diamond M."/>
            <person name="Durham M.E."/>
            <person name="Foxe J.M."/>
            <person name="Go M."/>
            <person name="Henderson B.A."/>
            <person name="Jones I.B."/>
            <person name="McGettigan J.A."/>
            <person name="Micheletti S.J."/>
            <person name="Nasrallah M.E."/>
            <person name="Ortiz D."/>
            <person name="Piller C.R."/>
            <person name="Privatt S.R."/>
            <person name="Schneider S.L."/>
            <person name="Sharp S."/>
            <person name="Smith T.C."/>
            <person name="Stanton J.D."/>
            <person name="Ullery H.E."/>
            <person name="Wilson R.J."/>
            <person name="Serrano M.G."/>
            <person name="Buck G."/>
            <person name="Lee V."/>
            <person name="Wang Y."/>
            <person name="Carvalho R."/>
            <person name="Voegtly L."/>
            <person name="Shi R."/>
            <person name="Duckworth R."/>
            <person name="Johnson A."/>
            <person name="Loviza R."/>
            <person name="Walstead R."/>
            <person name="Shah Z."/>
            <person name="Kiflezghi M."/>
            <person name="Wade K."/>
            <person name="Ball S.L."/>
            <person name="Bradley K.W."/>
            <person name="Asai D.J."/>
            <person name="Bowman C.A."/>
            <person name="Russell D.A."/>
            <person name="Pope W.H."/>
            <person name="Jacobs-Sera D."/>
            <person name="Hendrix R.W."/>
            <person name="Hatfull G.F."/>
        </authorList>
    </citation>
    <scope>NUCLEOTIDE SEQUENCE</scope>
</reference>
<feature type="compositionally biased region" description="Polar residues" evidence="1">
    <location>
        <begin position="1"/>
        <end position="12"/>
    </location>
</feature>
<gene>
    <name evidence="2" type="ORF">NOCA2150142</name>
</gene>
<protein>
    <submittedName>
        <fullName evidence="2">Uncharacterized protein</fullName>
    </submittedName>
</protein>
<name>A0A2P2BXC4_9ZZZZ</name>
<sequence length="252" mass="25267">MSEQRNLTSQPSADPAAPESGAEEQPTPPGGGSGPSGESPQQPGSDQPESPEGGPTPPDGEPVDQPTLPGGSGPTDEAPEQPSPQEPSPQEPTPTPGQPDDDGGYTPDVDPANGPNLGGSEGGVAGDPLTRGGVTELQDLDGDGFVDTVIEVALDGSVLVVVDTDGDSLADTALADLDGDGTFDISVVDLGDTYYVEVDVDGDGIPESAELTAEELADLGGGAVIDGLDLVFDDNPEVVEAPGPDEDSFGEW</sequence>